<evidence type="ECO:0000256" key="4">
    <source>
        <dbReference type="ARBA" id="ARBA00023136"/>
    </source>
</evidence>
<feature type="domain" description="TMEM205-like" evidence="6">
    <location>
        <begin position="24"/>
        <end position="131"/>
    </location>
</feature>
<protein>
    <recommendedName>
        <fullName evidence="6">TMEM205-like domain-containing protein</fullName>
    </recommendedName>
</protein>
<feature type="transmembrane region" description="Helical" evidence="5">
    <location>
        <begin position="60"/>
        <end position="81"/>
    </location>
</feature>
<accession>A0A8H5G0N3</accession>
<evidence type="ECO:0000256" key="3">
    <source>
        <dbReference type="ARBA" id="ARBA00022989"/>
    </source>
</evidence>
<evidence type="ECO:0000256" key="1">
    <source>
        <dbReference type="ARBA" id="ARBA00004370"/>
    </source>
</evidence>
<dbReference type="InterPro" id="IPR053009">
    <property type="entry name" value="Xanthocillin_Biosynth-Assoc"/>
</dbReference>
<feature type="transmembrane region" description="Helical" evidence="5">
    <location>
        <begin position="20"/>
        <end position="48"/>
    </location>
</feature>
<dbReference type="Pfam" id="PF13664">
    <property type="entry name" value="DUF4149"/>
    <property type="match status" value="1"/>
</dbReference>
<keyword evidence="2 5" id="KW-0812">Transmembrane</keyword>
<evidence type="ECO:0000313" key="8">
    <source>
        <dbReference type="Proteomes" id="UP000559027"/>
    </source>
</evidence>
<evidence type="ECO:0000259" key="6">
    <source>
        <dbReference type="Pfam" id="PF13664"/>
    </source>
</evidence>
<dbReference type="InterPro" id="IPR025423">
    <property type="entry name" value="TMEM205-like"/>
</dbReference>
<sequence>MSRVEPLTLSSIFGLANLNGLYLLGYAWAFGMAVWVTFFGGIIAFKTLPRQQFGALQHKVFPIYFVQTILLTSALLTKWIYSHPDVVTHIAKPWVADVAQVYALGSVVVAQGANYFIIGPMTSRTMFQRHKLEKEESKQYNDPAASAEMKALNRRFGALHGISSLANLAAVIALGFHGLWIGSVGVKGY</sequence>
<dbReference type="Proteomes" id="UP000559027">
    <property type="component" value="Unassembled WGS sequence"/>
</dbReference>
<keyword evidence="4 5" id="KW-0472">Membrane</keyword>
<organism evidence="7 8">
    <name type="scientific">Leucocoprinus leucothites</name>
    <dbReference type="NCBI Taxonomy" id="201217"/>
    <lineage>
        <taxon>Eukaryota</taxon>
        <taxon>Fungi</taxon>
        <taxon>Dikarya</taxon>
        <taxon>Basidiomycota</taxon>
        <taxon>Agaricomycotina</taxon>
        <taxon>Agaricomycetes</taxon>
        <taxon>Agaricomycetidae</taxon>
        <taxon>Agaricales</taxon>
        <taxon>Agaricineae</taxon>
        <taxon>Agaricaceae</taxon>
        <taxon>Leucocoprinus</taxon>
    </lineage>
</organism>
<keyword evidence="3 5" id="KW-1133">Transmembrane helix</keyword>
<reference evidence="7 8" key="1">
    <citation type="journal article" date="2020" name="ISME J.">
        <title>Uncovering the hidden diversity of litter-decomposition mechanisms in mushroom-forming fungi.</title>
        <authorList>
            <person name="Floudas D."/>
            <person name="Bentzer J."/>
            <person name="Ahren D."/>
            <person name="Johansson T."/>
            <person name="Persson P."/>
            <person name="Tunlid A."/>
        </authorList>
    </citation>
    <scope>NUCLEOTIDE SEQUENCE [LARGE SCALE GENOMIC DNA]</scope>
    <source>
        <strain evidence="7 8">CBS 146.42</strain>
    </source>
</reference>
<comment type="caution">
    <text evidence="7">The sequence shown here is derived from an EMBL/GenBank/DDBJ whole genome shotgun (WGS) entry which is preliminary data.</text>
</comment>
<dbReference type="PANTHER" id="PTHR23241">
    <property type="entry name" value="LATE EMBRYOGENESIS ABUNDANT PLANTS LEA-RELATED"/>
    <property type="match status" value="1"/>
</dbReference>
<dbReference type="PANTHER" id="PTHR23241:SF102">
    <property type="entry name" value="LD23009P"/>
    <property type="match status" value="1"/>
</dbReference>
<gene>
    <name evidence="7" type="ORF">D9756_004186</name>
</gene>
<keyword evidence="8" id="KW-1185">Reference proteome</keyword>
<evidence type="ECO:0000256" key="2">
    <source>
        <dbReference type="ARBA" id="ARBA00022692"/>
    </source>
</evidence>
<dbReference type="OrthoDB" id="1641132at2759"/>
<dbReference type="GO" id="GO:0016020">
    <property type="term" value="C:membrane"/>
    <property type="evidence" value="ECO:0007669"/>
    <property type="project" value="UniProtKB-SubCell"/>
</dbReference>
<dbReference type="AlphaFoldDB" id="A0A8H5G0N3"/>
<evidence type="ECO:0000313" key="7">
    <source>
        <dbReference type="EMBL" id="KAF5356054.1"/>
    </source>
</evidence>
<proteinExistence type="predicted"/>
<feature type="transmembrane region" description="Helical" evidence="5">
    <location>
        <begin position="101"/>
        <end position="121"/>
    </location>
</feature>
<feature type="transmembrane region" description="Helical" evidence="5">
    <location>
        <begin position="158"/>
        <end position="181"/>
    </location>
</feature>
<name>A0A8H5G0N3_9AGAR</name>
<evidence type="ECO:0000256" key="5">
    <source>
        <dbReference type="SAM" id="Phobius"/>
    </source>
</evidence>
<dbReference type="EMBL" id="JAACJO010000007">
    <property type="protein sequence ID" value="KAF5356054.1"/>
    <property type="molecule type" value="Genomic_DNA"/>
</dbReference>
<comment type="subcellular location">
    <subcellularLocation>
        <location evidence="1">Membrane</location>
    </subcellularLocation>
</comment>